<evidence type="ECO:0000313" key="2">
    <source>
        <dbReference type="EMBL" id="CVL08844.1"/>
    </source>
</evidence>
<feature type="region of interest" description="Disordered" evidence="1">
    <location>
        <begin position="45"/>
        <end position="72"/>
    </location>
</feature>
<dbReference type="GeneID" id="65093338"/>
<reference evidence="3" key="1">
    <citation type="journal article" date="2016" name="Genome Biol. Evol.">
        <title>Comparative 'omics' of the Fusarium fujikuroi species complex highlights differences in genetic potential and metabolite synthesis.</title>
        <authorList>
            <person name="Niehaus E.-M."/>
            <person name="Muensterkoetter M."/>
            <person name="Proctor R.H."/>
            <person name="Brown D.W."/>
            <person name="Sharon A."/>
            <person name="Idan Y."/>
            <person name="Oren-Young L."/>
            <person name="Sieber C.M."/>
            <person name="Novak O."/>
            <person name="Pencik A."/>
            <person name="Tarkowska D."/>
            <person name="Hromadova K."/>
            <person name="Freeman S."/>
            <person name="Maymon M."/>
            <person name="Elazar M."/>
            <person name="Youssef S.A."/>
            <person name="El-Shabrawy E.S.M."/>
            <person name="Shalaby A.B.A."/>
            <person name="Houterman P."/>
            <person name="Brock N.L."/>
            <person name="Burkhardt I."/>
            <person name="Tsavkelova E.A."/>
            <person name="Dickschat J.S."/>
            <person name="Galuszka P."/>
            <person name="Gueldener U."/>
            <person name="Tudzynski B."/>
        </authorList>
    </citation>
    <scope>NUCLEOTIDE SEQUENCE [LARGE SCALE GENOMIC DNA]</scope>
    <source>
        <strain evidence="3">MRC7560</strain>
    </source>
</reference>
<protein>
    <submittedName>
        <fullName evidence="2">Uncharacterized protein</fullName>
    </submittedName>
</protein>
<keyword evidence="3" id="KW-1185">Reference proteome</keyword>
<organism evidence="2 3">
    <name type="scientific">Fusarium mangiferae</name>
    <name type="common">Mango malformation disease fungus</name>
    <dbReference type="NCBI Taxonomy" id="192010"/>
    <lineage>
        <taxon>Eukaryota</taxon>
        <taxon>Fungi</taxon>
        <taxon>Dikarya</taxon>
        <taxon>Ascomycota</taxon>
        <taxon>Pezizomycotina</taxon>
        <taxon>Sordariomycetes</taxon>
        <taxon>Hypocreomycetidae</taxon>
        <taxon>Hypocreales</taxon>
        <taxon>Nectriaceae</taxon>
        <taxon>Fusarium</taxon>
        <taxon>Fusarium fujikuroi species complex</taxon>
    </lineage>
</organism>
<dbReference type="VEuPathDB" id="FungiDB:FMAN_14089"/>
<gene>
    <name evidence="2" type="ORF">FMAN_14089</name>
</gene>
<proteinExistence type="predicted"/>
<dbReference type="RefSeq" id="XP_041691327.1">
    <property type="nucleotide sequence ID" value="XM_041826003.1"/>
</dbReference>
<evidence type="ECO:0000313" key="3">
    <source>
        <dbReference type="Proteomes" id="UP000184255"/>
    </source>
</evidence>
<dbReference type="EMBL" id="FCQH01000027">
    <property type="protein sequence ID" value="CVL08844.1"/>
    <property type="molecule type" value="Genomic_DNA"/>
</dbReference>
<name>A0A1L7UDU4_FUSMA</name>
<sequence length="117" mass="13685">MATLAEQPRSPYSTTTKLEHLQQQLPNKTYSHIWVFAGQPISTRLTTSRHGESSDRTVSTPARQSTRHAARYKRCQTTLQIRQTCPLSPPKTWWRGIWFPFVTRQRLRKPRRGSHTQ</sequence>
<evidence type="ECO:0000256" key="1">
    <source>
        <dbReference type="SAM" id="MobiDB-lite"/>
    </source>
</evidence>
<accession>A0A1L7UDU4</accession>
<dbReference type="AlphaFoldDB" id="A0A1L7UDU4"/>
<comment type="caution">
    <text evidence="2">The sequence shown here is derived from an EMBL/GenBank/DDBJ whole genome shotgun (WGS) entry which is preliminary data.</text>
</comment>
<dbReference type="Proteomes" id="UP000184255">
    <property type="component" value="Unassembled WGS sequence"/>
</dbReference>